<evidence type="ECO:0000313" key="2">
    <source>
        <dbReference type="Proteomes" id="UP001164459"/>
    </source>
</evidence>
<dbReference type="Proteomes" id="UP001164459">
    <property type="component" value="Chromosome"/>
</dbReference>
<gene>
    <name evidence="1" type="ORF">O0S08_07190</name>
</gene>
<name>A0ABY7H9J3_9BACT</name>
<proteinExistence type="predicted"/>
<protein>
    <submittedName>
        <fullName evidence="1">Uncharacterized protein</fullName>
    </submittedName>
</protein>
<keyword evidence="2" id="KW-1185">Reference proteome</keyword>
<organism evidence="1 2">
    <name type="scientific">Nannocystis punicea</name>
    <dbReference type="NCBI Taxonomy" id="2995304"/>
    <lineage>
        <taxon>Bacteria</taxon>
        <taxon>Pseudomonadati</taxon>
        <taxon>Myxococcota</taxon>
        <taxon>Polyangia</taxon>
        <taxon>Nannocystales</taxon>
        <taxon>Nannocystaceae</taxon>
        <taxon>Nannocystis</taxon>
    </lineage>
</organism>
<dbReference type="RefSeq" id="WP_269038277.1">
    <property type="nucleotide sequence ID" value="NZ_CP114040.1"/>
</dbReference>
<sequence>MAFDAAQLRTSLVRYYNAVQVAEMVEGPLNLHFWVMKFDELAAAYIVGIADEEPWTSLLPLFRRVLGEALATDDAVERLLPPDADFTAKDIHTSINALQGLYEVTCGLKTKALAEWIATGERQPQWFERAFRIDSRYFARKYAKKKPSLQYGVYPLVQLACAAERAAEASEILTRVLPDKKFVPAKARTIAELALSIAADPRPQRDRAERFLRANVRERIDHGGYGTVAEYLYVASLAGLPGSPAELLARAPSYARP</sequence>
<accession>A0ABY7H9J3</accession>
<reference evidence="1" key="1">
    <citation type="submission" date="2022-11" db="EMBL/GenBank/DDBJ databases">
        <title>Minimal conservation of predation-associated metabolite biosynthetic gene clusters underscores biosynthetic potential of Myxococcota including descriptions for ten novel species: Archangium lansinium sp. nov., Myxococcus landrumus sp. nov., Nannocystis bai.</title>
        <authorList>
            <person name="Ahearne A."/>
            <person name="Stevens C."/>
            <person name="Dowd S."/>
        </authorList>
    </citation>
    <scope>NUCLEOTIDE SEQUENCE</scope>
    <source>
        <strain evidence="1">Fl3</strain>
    </source>
</reference>
<dbReference type="EMBL" id="CP114040">
    <property type="protein sequence ID" value="WAS95933.1"/>
    <property type="molecule type" value="Genomic_DNA"/>
</dbReference>
<evidence type="ECO:0000313" key="1">
    <source>
        <dbReference type="EMBL" id="WAS95933.1"/>
    </source>
</evidence>